<evidence type="ECO:0000313" key="3">
    <source>
        <dbReference type="Proteomes" id="UP001152622"/>
    </source>
</evidence>
<evidence type="ECO:0000313" key="2">
    <source>
        <dbReference type="EMBL" id="KAJ8346987.1"/>
    </source>
</evidence>
<protein>
    <submittedName>
        <fullName evidence="2">Uncharacterized protein</fullName>
    </submittedName>
</protein>
<feature type="region of interest" description="Disordered" evidence="1">
    <location>
        <begin position="71"/>
        <end position="92"/>
    </location>
</feature>
<reference evidence="2" key="1">
    <citation type="journal article" date="2023" name="Science">
        <title>Genome structures resolve the early diversification of teleost fishes.</title>
        <authorList>
            <person name="Parey E."/>
            <person name="Louis A."/>
            <person name="Montfort J."/>
            <person name="Bouchez O."/>
            <person name="Roques C."/>
            <person name="Iampietro C."/>
            <person name="Lluch J."/>
            <person name="Castinel A."/>
            <person name="Donnadieu C."/>
            <person name="Desvignes T."/>
            <person name="Floi Bucao C."/>
            <person name="Jouanno E."/>
            <person name="Wen M."/>
            <person name="Mejri S."/>
            <person name="Dirks R."/>
            <person name="Jansen H."/>
            <person name="Henkel C."/>
            <person name="Chen W.J."/>
            <person name="Zahm M."/>
            <person name="Cabau C."/>
            <person name="Klopp C."/>
            <person name="Thompson A.W."/>
            <person name="Robinson-Rechavi M."/>
            <person name="Braasch I."/>
            <person name="Lecointre G."/>
            <person name="Bobe J."/>
            <person name="Postlethwait J.H."/>
            <person name="Berthelot C."/>
            <person name="Roest Crollius H."/>
            <person name="Guiguen Y."/>
        </authorList>
    </citation>
    <scope>NUCLEOTIDE SEQUENCE</scope>
    <source>
        <strain evidence="2">WJC10195</strain>
    </source>
</reference>
<organism evidence="2 3">
    <name type="scientific">Synaphobranchus kaupii</name>
    <name type="common">Kaup's arrowtooth eel</name>
    <dbReference type="NCBI Taxonomy" id="118154"/>
    <lineage>
        <taxon>Eukaryota</taxon>
        <taxon>Metazoa</taxon>
        <taxon>Chordata</taxon>
        <taxon>Craniata</taxon>
        <taxon>Vertebrata</taxon>
        <taxon>Euteleostomi</taxon>
        <taxon>Actinopterygii</taxon>
        <taxon>Neopterygii</taxon>
        <taxon>Teleostei</taxon>
        <taxon>Anguilliformes</taxon>
        <taxon>Synaphobranchidae</taxon>
        <taxon>Synaphobranchus</taxon>
    </lineage>
</organism>
<gene>
    <name evidence="2" type="ORF">SKAU_G00283880</name>
</gene>
<evidence type="ECO:0000256" key="1">
    <source>
        <dbReference type="SAM" id="MobiDB-lite"/>
    </source>
</evidence>
<sequence length="92" mass="9932">MCSPTEARYPPGQMSSGAPVPTAVSPLLCLVLRLPSQLSDQVKAKPDSRSLLMVQAAQGSCYSQNNVTVETQHFPNPRPLPPPPRMHTLPDV</sequence>
<dbReference type="EMBL" id="JAINUF010000011">
    <property type="protein sequence ID" value="KAJ8346987.1"/>
    <property type="molecule type" value="Genomic_DNA"/>
</dbReference>
<dbReference type="Proteomes" id="UP001152622">
    <property type="component" value="Chromosome 11"/>
</dbReference>
<accession>A0A9Q1IM45</accession>
<keyword evidence="3" id="KW-1185">Reference proteome</keyword>
<proteinExistence type="predicted"/>
<name>A0A9Q1IM45_SYNKA</name>
<feature type="compositionally biased region" description="Pro residues" evidence="1">
    <location>
        <begin position="76"/>
        <end position="85"/>
    </location>
</feature>
<comment type="caution">
    <text evidence="2">The sequence shown here is derived from an EMBL/GenBank/DDBJ whole genome shotgun (WGS) entry which is preliminary data.</text>
</comment>
<dbReference type="AlphaFoldDB" id="A0A9Q1IM45"/>